<dbReference type="RefSeq" id="XP_027198749.1">
    <property type="nucleotide sequence ID" value="XM_027342948.1"/>
</dbReference>
<keyword evidence="2" id="KW-1185">Reference proteome</keyword>
<dbReference type="AlphaFoldDB" id="A0A6P6Y313"/>
<organism evidence="2 3">
    <name type="scientific">Dermatophagoides pteronyssinus</name>
    <name type="common">European house dust mite</name>
    <dbReference type="NCBI Taxonomy" id="6956"/>
    <lineage>
        <taxon>Eukaryota</taxon>
        <taxon>Metazoa</taxon>
        <taxon>Ecdysozoa</taxon>
        <taxon>Arthropoda</taxon>
        <taxon>Chelicerata</taxon>
        <taxon>Arachnida</taxon>
        <taxon>Acari</taxon>
        <taxon>Acariformes</taxon>
        <taxon>Sarcoptiformes</taxon>
        <taxon>Astigmata</taxon>
        <taxon>Psoroptidia</taxon>
        <taxon>Analgoidea</taxon>
        <taxon>Pyroglyphidae</taxon>
        <taxon>Dermatophagoidinae</taxon>
        <taxon>Dermatophagoides</taxon>
    </lineage>
</organism>
<name>A0A6P6Y313_DERPT</name>
<dbReference type="KEGG" id="dpte:113792987"/>
<dbReference type="OrthoDB" id="10516485at2759"/>
<evidence type="ECO:0000256" key="1">
    <source>
        <dbReference type="SAM" id="MobiDB-lite"/>
    </source>
</evidence>
<accession>A0A6P6Y313</accession>
<feature type="region of interest" description="Disordered" evidence="1">
    <location>
        <begin position="119"/>
        <end position="166"/>
    </location>
</feature>
<sequence>YRIVVNYYTSSHPLQQRLKAKIENLPEIRNWYDTDKMRSNLAIIKDAYTVLAQSSNNRSFLETDFYYIIASKFPRDAVRDLMQKYGSKLTVSQYITNINMYIEQNEEQQIILSKSNFFQSKSQNTKPRPRQNNLQNPFYSNFSPRNYHRTNFNSRNFAPRHRQPQPTITFPNEQQHLNAILNTPSTSRATNALVPYQQQQQKQNYKPNSECVFCKQKHIPTSCPKPIKEKLKILNAQKRCIRCFSSFHMINECPLGFLCRLCHVLQ</sequence>
<proteinExistence type="predicted"/>
<feature type="compositionally biased region" description="Polar residues" evidence="1">
    <location>
        <begin position="119"/>
        <end position="156"/>
    </location>
</feature>
<feature type="non-terminal residue" evidence="3">
    <location>
        <position position="1"/>
    </location>
</feature>
<evidence type="ECO:0000313" key="2">
    <source>
        <dbReference type="Proteomes" id="UP000515146"/>
    </source>
</evidence>
<gene>
    <name evidence="3" type="primary">LOC113792987</name>
</gene>
<evidence type="ECO:0000313" key="3">
    <source>
        <dbReference type="RefSeq" id="XP_027198749.1"/>
    </source>
</evidence>
<dbReference type="Gene3D" id="4.10.60.10">
    <property type="entry name" value="Zinc finger, CCHC-type"/>
    <property type="match status" value="1"/>
</dbReference>
<dbReference type="Proteomes" id="UP000515146">
    <property type="component" value="Unplaced"/>
</dbReference>
<reference evidence="3" key="1">
    <citation type="submission" date="2025-08" db="UniProtKB">
        <authorList>
            <consortium name="RefSeq"/>
        </authorList>
    </citation>
    <scope>IDENTIFICATION</scope>
    <source>
        <strain evidence="3">Airmid</strain>
    </source>
</reference>
<protein>
    <submittedName>
        <fullName evidence="3">Uncharacterized protein LOC113792987</fullName>
    </submittedName>
</protein>
<dbReference type="InParanoid" id="A0A6P6Y313"/>